<protein>
    <submittedName>
        <fullName evidence="1">Uncharacterized protein</fullName>
    </submittedName>
</protein>
<reference evidence="1" key="2">
    <citation type="journal article" date="2015" name="Data Brief">
        <title>Shoot transcriptome of the giant reed, Arundo donax.</title>
        <authorList>
            <person name="Barrero R.A."/>
            <person name="Guerrero F.D."/>
            <person name="Moolhuijzen P."/>
            <person name="Goolsby J.A."/>
            <person name="Tidwell J."/>
            <person name="Bellgard S.E."/>
            <person name="Bellgard M.I."/>
        </authorList>
    </citation>
    <scope>NUCLEOTIDE SEQUENCE</scope>
    <source>
        <tissue evidence="1">Shoot tissue taken approximately 20 cm above the soil surface</tissue>
    </source>
</reference>
<reference evidence="1" key="1">
    <citation type="submission" date="2014-09" db="EMBL/GenBank/DDBJ databases">
        <authorList>
            <person name="Magalhaes I.L.F."/>
            <person name="Oliveira U."/>
            <person name="Santos F.R."/>
            <person name="Vidigal T.H.D.A."/>
            <person name="Brescovit A.D."/>
            <person name="Santos A.J."/>
        </authorList>
    </citation>
    <scope>NUCLEOTIDE SEQUENCE</scope>
    <source>
        <tissue evidence="1">Shoot tissue taken approximately 20 cm above the soil surface</tissue>
    </source>
</reference>
<dbReference type="EMBL" id="GBRH01214467">
    <property type="protein sequence ID" value="JAD83428.1"/>
    <property type="molecule type" value="Transcribed_RNA"/>
</dbReference>
<evidence type="ECO:0000313" key="1">
    <source>
        <dbReference type="EMBL" id="JAD83428.1"/>
    </source>
</evidence>
<organism evidence="1">
    <name type="scientific">Arundo donax</name>
    <name type="common">Giant reed</name>
    <name type="synonym">Donax arundinaceus</name>
    <dbReference type="NCBI Taxonomy" id="35708"/>
    <lineage>
        <taxon>Eukaryota</taxon>
        <taxon>Viridiplantae</taxon>
        <taxon>Streptophyta</taxon>
        <taxon>Embryophyta</taxon>
        <taxon>Tracheophyta</taxon>
        <taxon>Spermatophyta</taxon>
        <taxon>Magnoliopsida</taxon>
        <taxon>Liliopsida</taxon>
        <taxon>Poales</taxon>
        <taxon>Poaceae</taxon>
        <taxon>PACMAD clade</taxon>
        <taxon>Arundinoideae</taxon>
        <taxon>Arundineae</taxon>
        <taxon>Arundo</taxon>
    </lineage>
</organism>
<name>A0A0A9D9R9_ARUDO</name>
<proteinExistence type="predicted"/>
<dbReference type="AlphaFoldDB" id="A0A0A9D9R9"/>
<accession>A0A0A9D9R9</accession>
<sequence>MEAFVKLRARGYLPKTPQSHLLPRSSPWGSTVVLLCRLLY</sequence>